<feature type="transmembrane region" description="Helical" evidence="8">
    <location>
        <begin position="7"/>
        <end position="28"/>
    </location>
</feature>
<keyword evidence="7 8" id="KW-0472">Membrane</keyword>
<name>A0ABV9DIR3_9BACI</name>
<comment type="similarity">
    <text evidence="2">Belongs to the BCCT transporter (TC 2.A.15) family.</text>
</comment>
<comment type="caution">
    <text evidence="9">The sequence shown here is derived from an EMBL/GenBank/DDBJ whole genome shotgun (WGS) entry which is preliminary data.</text>
</comment>
<dbReference type="PANTHER" id="PTHR30047">
    <property type="entry name" value="HIGH-AFFINITY CHOLINE TRANSPORT PROTEIN-RELATED"/>
    <property type="match status" value="1"/>
</dbReference>
<feature type="transmembrane region" description="Helical" evidence="8">
    <location>
        <begin position="48"/>
        <end position="67"/>
    </location>
</feature>
<dbReference type="RefSeq" id="WP_390294713.1">
    <property type="nucleotide sequence ID" value="NZ_JBHSFU010000004.1"/>
</dbReference>
<evidence type="ECO:0000256" key="4">
    <source>
        <dbReference type="ARBA" id="ARBA00022475"/>
    </source>
</evidence>
<gene>
    <name evidence="9" type="ORF">ACFO3D_08335</name>
</gene>
<feature type="transmembrane region" description="Helical" evidence="8">
    <location>
        <begin position="137"/>
        <end position="160"/>
    </location>
</feature>
<keyword evidence="3" id="KW-0813">Transport</keyword>
<evidence type="ECO:0000256" key="6">
    <source>
        <dbReference type="ARBA" id="ARBA00022989"/>
    </source>
</evidence>
<evidence type="ECO:0000256" key="2">
    <source>
        <dbReference type="ARBA" id="ARBA00005658"/>
    </source>
</evidence>
<feature type="transmembrane region" description="Helical" evidence="8">
    <location>
        <begin position="87"/>
        <end position="108"/>
    </location>
</feature>
<accession>A0ABV9DIR3</accession>
<evidence type="ECO:0000256" key="8">
    <source>
        <dbReference type="SAM" id="Phobius"/>
    </source>
</evidence>
<evidence type="ECO:0000313" key="9">
    <source>
        <dbReference type="EMBL" id="MFC4558219.1"/>
    </source>
</evidence>
<dbReference type="InterPro" id="IPR000060">
    <property type="entry name" value="BCCT_transptr"/>
</dbReference>
<dbReference type="EMBL" id="JBHSFU010000004">
    <property type="protein sequence ID" value="MFC4558219.1"/>
    <property type="molecule type" value="Genomic_DNA"/>
</dbReference>
<evidence type="ECO:0000256" key="1">
    <source>
        <dbReference type="ARBA" id="ARBA00004651"/>
    </source>
</evidence>
<feature type="transmembrane region" description="Helical" evidence="8">
    <location>
        <begin position="351"/>
        <end position="374"/>
    </location>
</feature>
<feature type="transmembrane region" description="Helical" evidence="8">
    <location>
        <begin position="260"/>
        <end position="279"/>
    </location>
</feature>
<dbReference type="InterPro" id="IPR018093">
    <property type="entry name" value="BCCT_CS"/>
</dbReference>
<evidence type="ECO:0000256" key="3">
    <source>
        <dbReference type="ARBA" id="ARBA00022448"/>
    </source>
</evidence>
<proteinExistence type="inferred from homology"/>
<dbReference type="PANTHER" id="PTHR30047:SF7">
    <property type="entry name" value="HIGH-AFFINITY CHOLINE TRANSPORT PROTEIN"/>
    <property type="match status" value="1"/>
</dbReference>
<dbReference type="PROSITE" id="PS01303">
    <property type="entry name" value="BCCT"/>
    <property type="match status" value="1"/>
</dbReference>
<comment type="subcellular location">
    <subcellularLocation>
        <location evidence="1">Cell membrane</location>
        <topology evidence="1">Multi-pass membrane protein</topology>
    </subcellularLocation>
</comment>
<sequence length="545" mass="60871">MNTKLIDWPTFIGALVLLLLVALPLVFYPEAGKEFVNMANDFMTGNFGFLYLLMGLLAFAFLLFVAFSKNGKIKLGNKEAEKEFGTISWAAMLFAAGIGSSILYWGMIEWAYYYQGPPFGIEAGTQEAIQWSPAYGIFHWGPIAWAIYTLPALPIAYFYYVRRKPVLKISEAVRPVLGRLVDGPLGITIDVLFIFGLLGGAGTTLALGTPMIAEGINDLTGIPITLGLKTGIMLLCTIIFAISAYSGLRRGIKVLSDINLWLAIFVLLFIFFFGPTLFISETTFTSIGLIADNFFKMATWLEPFANVEGYSETGFPEAWTVFYWAWWVVYAPFVGLFVARISRGRTIKEMILGTMIYGTIGCILFFGIMGNFGLYLQLTGSFDVIGFMDQNGAPAAIIAILNQLPMADVMVAVFTILAIIFLATTFDSSSYILAAVVQKEVHSEPLRWNRLFWAFTLCLLPLVLMFVGDLETLQTASIVAGFPVIFIMFLLAWSFMKASNEDIKESRNYEPPTIHINRREIVERIRKRRKERSALEALEDKQVDD</sequence>
<protein>
    <submittedName>
        <fullName evidence="9">BCCT family transporter</fullName>
    </submittedName>
</protein>
<feature type="transmembrane region" description="Helical" evidence="8">
    <location>
        <begin position="321"/>
        <end position="339"/>
    </location>
</feature>
<evidence type="ECO:0000313" key="10">
    <source>
        <dbReference type="Proteomes" id="UP001595989"/>
    </source>
</evidence>
<feature type="transmembrane region" description="Helical" evidence="8">
    <location>
        <begin position="473"/>
        <end position="496"/>
    </location>
</feature>
<organism evidence="9 10">
    <name type="scientific">Virgibacillus kekensis</name>
    <dbReference type="NCBI Taxonomy" id="202261"/>
    <lineage>
        <taxon>Bacteria</taxon>
        <taxon>Bacillati</taxon>
        <taxon>Bacillota</taxon>
        <taxon>Bacilli</taxon>
        <taxon>Bacillales</taxon>
        <taxon>Bacillaceae</taxon>
        <taxon>Virgibacillus</taxon>
    </lineage>
</organism>
<keyword evidence="6 8" id="KW-1133">Transmembrane helix</keyword>
<dbReference type="Pfam" id="PF02028">
    <property type="entry name" value="BCCT"/>
    <property type="match status" value="1"/>
</dbReference>
<keyword evidence="4" id="KW-1003">Cell membrane</keyword>
<feature type="transmembrane region" description="Helical" evidence="8">
    <location>
        <begin position="181"/>
        <end position="206"/>
    </location>
</feature>
<feature type="transmembrane region" description="Helical" evidence="8">
    <location>
        <begin position="448"/>
        <end position="467"/>
    </location>
</feature>
<reference evidence="10" key="1">
    <citation type="journal article" date="2019" name="Int. J. Syst. Evol. Microbiol.">
        <title>The Global Catalogue of Microorganisms (GCM) 10K type strain sequencing project: providing services to taxonomists for standard genome sequencing and annotation.</title>
        <authorList>
            <consortium name="The Broad Institute Genomics Platform"/>
            <consortium name="The Broad Institute Genome Sequencing Center for Infectious Disease"/>
            <person name="Wu L."/>
            <person name="Ma J."/>
        </authorList>
    </citation>
    <scope>NUCLEOTIDE SEQUENCE [LARGE SCALE GENOMIC DNA]</scope>
    <source>
        <strain evidence="10">CGMCC 4.7426</strain>
    </source>
</reference>
<keyword evidence="10" id="KW-1185">Reference proteome</keyword>
<dbReference type="NCBIfam" id="TIGR00842">
    <property type="entry name" value="bcct"/>
    <property type="match status" value="1"/>
</dbReference>
<evidence type="ECO:0000256" key="7">
    <source>
        <dbReference type="ARBA" id="ARBA00023136"/>
    </source>
</evidence>
<feature type="transmembrane region" description="Helical" evidence="8">
    <location>
        <begin position="411"/>
        <end position="436"/>
    </location>
</feature>
<keyword evidence="5 8" id="KW-0812">Transmembrane</keyword>
<dbReference type="Proteomes" id="UP001595989">
    <property type="component" value="Unassembled WGS sequence"/>
</dbReference>
<evidence type="ECO:0000256" key="5">
    <source>
        <dbReference type="ARBA" id="ARBA00022692"/>
    </source>
</evidence>
<feature type="transmembrane region" description="Helical" evidence="8">
    <location>
        <begin position="226"/>
        <end position="248"/>
    </location>
</feature>